<evidence type="ECO:0000256" key="7">
    <source>
        <dbReference type="SAM" id="Phobius"/>
    </source>
</evidence>
<dbReference type="InterPro" id="IPR001958">
    <property type="entry name" value="Tet-R_TetA/multi-R_MdtG-like"/>
</dbReference>
<evidence type="ECO:0000256" key="1">
    <source>
        <dbReference type="ARBA" id="ARBA00004141"/>
    </source>
</evidence>
<dbReference type="InterPro" id="IPR036259">
    <property type="entry name" value="MFS_trans_sf"/>
</dbReference>
<comment type="subcellular location">
    <subcellularLocation>
        <location evidence="1">Membrane</location>
        <topology evidence="1">Multi-pass membrane protein</topology>
    </subcellularLocation>
</comment>
<dbReference type="InterPro" id="IPR020846">
    <property type="entry name" value="MFS_dom"/>
</dbReference>
<keyword evidence="3 7" id="KW-0812">Transmembrane</keyword>
<reference evidence="9" key="2">
    <citation type="journal article" date="2020" name="Nat. Commun.">
        <title>Large-scale genome sequencing of mycorrhizal fungi provides insights into the early evolution of symbiotic traits.</title>
        <authorList>
            <person name="Miyauchi S."/>
            <person name="Kiss E."/>
            <person name="Kuo A."/>
            <person name="Drula E."/>
            <person name="Kohler A."/>
            <person name="Sanchez-Garcia M."/>
            <person name="Morin E."/>
            <person name="Andreopoulos B."/>
            <person name="Barry K.W."/>
            <person name="Bonito G."/>
            <person name="Buee M."/>
            <person name="Carver A."/>
            <person name="Chen C."/>
            <person name="Cichocki N."/>
            <person name="Clum A."/>
            <person name="Culley D."/>
            <person name="Crous P.W."/>
            <person name="Fauchery L."/>
            <person name="Girlanda M."/>
            <person name="Hayes R.D."/>
            <person name="Keri Z."/>
            <person name="LaButti K."/>
            <person name="Lipzen A."/>
            <person name="Lombard V."/>
            <person name="Magnuson J."/>
            <person name="Maillard F."/>
            <person name="Murat C."/>
            <person name="Nolan M."/>
            <person name="Ohm R.A."/>
            <person name="Pangilinan J."/>
            <person name="Pereira M.F."/>
            <person name="Perotto S."/>
            <person name="Peter M."/>
            <person name="Pfister S."/>
            <person name="Riley R."/>
            <person name="Sitrit Y."/>
            <person name="Stielow J.B."/>
            <person name="Szollosi G."/>
            <person name="Zifcakova L."/>
            <person name="Stursova M."/>
            <person name="Spatafora J.W."/>
            <person name="Tedersoo L."/>
            <person name="Vaario L.M."/>
            <person name="Yamada A."/>
            <person name="Yan M."/>
            <person name="Wang P."/>
            <person name="Xu J."/>
            <person name="Bruns T."/>
            <person name="Baldrian P."/>
            <person name="Vilgalys R."/>
            <person name="Dunand C."/>
            <person name="Henrissat B."/>
            <person name="Grigoriev I.V."/>
            <person name="Hibbett D."/>
            <person name="Nagy L.G."/>
            <person name="Martin F.M."/>
        </authorList>
    </citation>
    <scope>NUCLEOTIDE SEQUENCE</scope>
    <source>
        <strain evidence="9">Prilba</strain>
    </source>
</reference>
<dbReference type="Proteomes" id="UP000759537">
    <property type="component" value="Unassembled WGS sequence"/>
</dbReference>
<feature type="transmembrane region" description="Helical" evidence="7">
    <location>
        <begin position="347"/>
        <end position="364"/>
    </location>
</feature>
<feature type="region of interest" description="Disordered" evidence="6">
    <location>
        <begin position="1"/>
        <end position="22"/>
    </location>
</feature>
<feature type="transmembrane region" description="Helical" evidence="7">
    <location>
        <begin position="384"/>
        <end position="411"/>
    </location>
</feature>
<evidence type="ECO:0000256" key="6">
    <source>
        <dbReference type="SAM" id="MobiDB-lite"/>
    </source>
</evidence>
<evidence type="ECO:0000313" key="9">
    <source>
        <dbReference type="EMBL" id="KAF8466472.1"/>
    </source>
</evidence>
<dbReference type="PROSITE" id="PS50850">
    <property type="entry name" value="MFS"/>
    <property type="match status" value="1"/>
</dbReference>
<evidence type="ECO:0000313" key="10">
    <source>
        <dbReference type="Proteomes" id="UP000759537"/>
    </source>
</evidence>
<dbReference type="GO" id="GO:0016020">
    <property type="term" value="C:membrane"/>
    <property type="evidence" value="ECO:0007669"/>
    <property type="project" value="UniProtKB-SubCell"/>
</dbReference>
<feature type="compositionally biased region" description="Basic and acidic residues" evidence="6">
    <location>
        <begin position="1"/>
        <end position="20"/>
    </location>
</feature>
<keyword evidence="5 7" id="KW-0472">Membrane</keyword>
<keyword evidence="2" id="KW-0813">Transport</keyword>
<dbReference type="PANTHER" id="PTHR23504:SF15">
    <property type="entry name" value="MAJOR FACILITATOR SUPERFAMILY (MFS) PROFILE DOMAIN-CONTAINING PROTEIN"/>
    <property type="match status" value="1"/>
</dbReference>
<protein>
    <submittedName>
        <fullName evidence="9">MFS general substrate transporter</fullName>
    </submittedName>
</protein>
<proteinExistence type="predicted"/>
<reference evidence="9" key="1">
    <citation type="submission" date="2019-10" db="EMBL/GenBank/DDBJ databases">
        <authorList>
            <consortium name="DOE Joint Genome Institute"/>
            <person name="Kuo A."/>
            <person name="Miyauchi S."/>
            <person name="Kiss E."/>
            <person name="Drula E."/>
            <person name="Kohler A."/>
            <person name="Sanchez-Garcia M."/>
            <person name="Andreopoulos B."/>
            <person name="Barry K.W."/>
            <person name="Bonito G."/>
            <person name="Buee M."/>
            <person name="Carver A."/>
            <person name="Chen C."/>
            <person name="Cichocki N."/>
            <person name="Clum A."/>
            <person name="Culley D."/>
            <person name="Crous P.W."/>
            <person name="Fauchery L."/>
            <person name="Girlanda M."/>
            <person name="Hayes R."/>
            <person name="Keri Z."/>
            <person name="LaButti K."/>
            <person name="Lipzen A."/>
            <person name="Lombard V."/>
            <person name="Magnuson J."/>
            <person name="Maillard F."/>
            <person name="Morin E."/>
            <person name="Murat C."/>
            <person name="Nolan M."/>
            <person name="Ohm R."/>
            <person name="Pangilinan J."/>
            <person name="Pereira M."/>
            <person name="Perotto S."/>
            <person name="Peter M."/>
            <person name="Riley R."/>
            <person name="Sitrit Y."/>
            <person name="Stielow B."/>
            <person name="Szollosi G."/>
            <person name="Zifcakova L."/>
            <person name="Stursova M."/>
            <person name="Spatafora J.W."/>
            <person name="Tedersoo L."/>
            <person name="Vaario L.-M."/>
            <person name="Yamada A."/>
            <person name="Yan M."/>
            <person name="Wang P."/>
            <person name="Xu J."/>
            <person name="Bruns T."/>
            <person name="Baldrian P."/>
            <person name="Vilgalys R."/>
            <person name="Henrissat B."/>
            <person name="Grigoriev I.V."/>
            <person name="Hibbett D."/>
            <person name="Nagy L.G."/>
            <person name="Martin F.M."/>
        </authorList>
    </citation>
    <scope>NUCLEOTIDE SEQUENCE</scope>
    <source>
        <strain evidence="9">Prilba</strain>
    </source>
</reference>
<evidence type="ECO:0000256" key="2">
    <source>
        <dbReference type="ARBA" id="ARBA00022448"/>
    </source>
</evidence>
<organism evidence="9 10">
    <name type="scientific">Russula ochroleuca</name>
    <dbReference type="NCBI Taxonomy" id="152965"/>
    <lineage>
        <taxon>Eukaryota</taxon>
        <taxon>Fungi</taxon>
        <taxon>Dikarya</taxon>
        <taxon>Basidiomycota</taxon>
        <taxon>Agaricomycotina</taxon>
        <taxon>Agaricomycetes</taxon>
        <taxon>Russulales</taxon>
        <taxon>Russulaceae</taxon>
        <taxon>Russula</taxon>
    </lineage>
</organism>
<feature type="transmembrane region" description="Helical" evidence="7">
    <location>
        <begin position="282"/>
        <end position="304"/>
    </location>
</feature>
<feature type="transmembrane region" description="Helical" evidence="7">
    <location>
        <begin position="203"/>
        <end position="225"/>
    </location>
</feature>
<gene>
    <name evidence="9" type="ORF">DFH94DRAFT_780851</name>
</gene>
<evidence type="ECO:0000256" key="3">
    <source>
        <dbReference type="ARBA" id="ARBA00022692"/>
    </source>
</evidence>
<evidence type="ECO:0000259" key="8">
    <source>
        <dbReference type="PROSITE" id="PS50850"/>
    </source>
</evidence>
<evidence type="ECO:0000256" key="5">
    <source>
        <dbReference type="ARBA" id="ARBA00023136"/>
    </source>
</evidence>
<dbReference type="SUPFAM" id="SSF103473">
    <property type="entry name" value="MFS general substrate transporter"/>
    <property type="match status" value="1"/>
</dbReference>
<feature type="domain" description="Major facilitator superfamily (MFS) profile" evidence="8">
    <location>
        <begin position="30"/>
        <end position="482"/>
    </location>
</feature>
<dbReference type="OrthoDB" id="419616at2759"/>
<dbReference type="EMBL" id="WHVB01000041">
    <property type="protein sequence ID" value="KAF8466472.1"/>
    <property type="molecule type" value="Genomic_DNA"/>
</dbReference>
<sequence length="489" mass="52440">MSSPTHQDEETPLLRRDNAPRKPTPLPKAQIFLLLLLRLAEPITSNSISPYISELVSDLSIAGGDKRKIGYYTGMIVSLHYAAEAVTVLQWSRLSDHIGRKPVLLLGLLGTVVSTILFGLSRSLWALVLSRCLNGMLNGNLGVIKSMIAELTDESNVARGFSLMPMARALGYVIGPFIGGVLSRPQDRWPDRFSHPFWAEYPYFLPCLAAATYALLSLILSALYLKETLDCTPRSDVTHQGSRDTPKEDTAVCESNNAAAHGKPVPLPELLTKPVLISISNYAMLALLDMSAMALVPLVWATPIELGGLNLSPASIGLWLSGYGCLNAVLQFVLFPRVVGRLGPGRVVLTSIAAYVIIYTMFPFENLAARYAAAAHGGGTTVWLLVVLQLASICITDMGFNSVFMFLAAAAPNKRSLGATNGLAQTVVAIQRTVGPAAAASLFAYSLANDVLGLGGNFAYVVLLGVVCVGLGVAAQLPRYTWKKHGDCK</sequence>
<dbReference type="PANTHER" id="PTHR23504">
    <property type="entry name" value="MAJOR FACILITATOR SUPERFAMILY DOMAIN-CONTAINING PROTEIN 10"/>
    <property type="match status" value="1"/>
</dbReference>
<evidence type="ECO:0000256" key="4">
    <source>
        <dbReference type="ARBA" id="ARBA00022989"/>
    </source>
</evidence>
<accession>A0A9P5JVY5</accession>
<dbReference type="PRINTS" id="PR01035">
    <property type="entry name" value="TCRTETA"/>
</dbReference>
<feature type="transmembrane region" description="Helical" evidence="7">
    <location>
        <begin position="457"/>
        <end position="475"/>
    </location>
</feature>
<feature type="transmembrane region" description="Helical" evidence="7">
    <location>
        <begin position="166"/>
        <end position="183"/>
    </location>
</feature>
<feature type="transmembrane region" description="Helical" evidence="7">
    <location>
        <begin position="103"/>
        <end position="121"/>
    </location>
</feature>
<keyword evidence="4 7" id="KW-1133">Transmembrane helix</keyword>
<dbReference type="Gene3D" id="1.20.1250.20">
    <property type="entry name" value="MFS general substrate transporter like domains"/>
    <property type="match status" value="1"/>
</dbReference>
<dbReference type="InterPro" id="IPR011701">
    <property type="entry name" value="MFS"/>
</dbReference>
<keyword evidence="10" id="KW-1185">Reference proteome</keyword>
<dbReference type="Pfam" id="PF07690">
    <property type="entry name" value="MFS_1"/>
    <property type="match status" value="1"/>
</dbReference>
<dbReference type="GO" id="GO:0022857">
    <property type="term" value="F:transmembrane transporter activity"/>
    <property type="evidence" value="ECO:0007669"/>
    <property type="project" value="InterPro"/>
</dbReference>
<feature type="transmembrane region" description="Helical" evidence="7">
    <location>
        <begin position="316"/>
        <end position="335"/>
    </location>
</feature>
<name>A0A9P5JVY5_9AGAM</name>
<dbReference type="AlphaFoldDB" id="A0A9P5JVY5"/>
<comment type="caution">
    <text evidence="9">The sequence shown here is derived from an EMBL/GenBank/DDBJ whole genome shotgun (WGS) entry which is preliminary data.</text>
</comment>
<feature type="transmembrane region" description="Helical" evidence="7">
    <location>
        <begin position="69"/>
        <end position="91"/>
    </location>
</feature>